<dbReference type="GO" id="GO:0005768">
    <property type="term" value="C:endosome"/>
    <property type="evidence" value="ECO:0007669"/>
    <property type="project" value="TreeGrafter"/>
</dbReference>
<feature type="domain" description="Sorting nexin 8/Mvp1 BAR" evidence="8">
    <location>
        <begin position="201"/>
        <end position="474"/>
    </location>
</feature>
<protein>
    <submittedName>
        <fullName evidence="9">Sorting nexin mvp1</fullName>
    </submittedName>
</protein>
<dbReference type="EMBL" id="JAAAIP010000310">
    <property type="protein sequence ID" value="KAG0319775.1"/>
    <property type="molecule type" value="Genomic_DNA"/>
</dbReference>
<dbReference type="Pfam" id="PF19566">
    <property type="entry name" value="Snx8_BAR_dom"/>
    <property type="match status" value="1"/>
</dbReference>
<dbReference type="GO" id="GO:0042147">
    <property type="term" value="P:retrograde transport, endosome to Golgi"/>
    <property type="evidence" value="ECO:0007669"/>
    <property type="project" value="InterPro"/>
</dbReference>
<dbReference type="InterPro" id="IPR011992">
    <property type="entry name" value="EF-hand-dom_pair"/>
</dbReference>
<keyword evidence="5" id="KW-0963">Cytoplasm</keyword>
<comment type="subcellular location">
    <subcellularLocation>
        <location evidence="2">Cytoplasm</location>
    </subcellularLocation>
    <subcellularLocation>
        <location evidence="1">Membrane</location>
        <topology evidence="1">Peripheral membrane protein</topology>
    </subcellularLocation>
</comment>
<evidence type="ECO:0000256" key="6">
    <source>
        <dbReference type="ARBA" id="ARBA00022927"/>
    </source>
</evidence>
<dbReference type="Gene3D" id="1.20.1270.60">
    <property type="entry name" value="Arfaptin homology (AH) domain/BAR domain"/>
    <property type="match status" value="1"/>
</dbReference>
<dbReference type="InterPro" id="IPR027267">
    <property type="entry name" value="AH/BAR_dom_sf"/>
</dbReference>
<dbReference type="InterPro" id="IPR028662">
    <property type="entry name" value="SNX8/Mvp1"/>
</dbReference>
<dbReference type="PANTHER" id="PTHR47554">
    <property type="entry name" value="SORTING NEXIN MVP1"/>
    <property type="match status" value="1"/>
</dbReference>
<dbReference type="Gene3D" id="1.10.238.10">
    <property type="entry name" value="EF-hand"/>
    <property type="match status" value="1"/>
</dbReference>
<dbReference type="OrthoDB" id="10064318at2759"/>
<dbReference type="GO" id="GO:0005829">
    <property type="term" value="C:cytosol"/>
    <property type="evidence" value="ECO:0007669"/>
    <property type="project" value="GOC"/>
</dbReference>
<evidence type="ECO:0000313" key="10">
    <source>
        <dbReference type="Proteomes" id="UP000738325"/>
    </source>
</evidence>
<dbReference type="GO" id="GO:0016020">
    <property type="term" value="C:membrane"/>
    <property type="evidence" value="ECO:0007669"/>
    <property type="project" value="UniProtKB-SubCell"/>
</dbReference>
<comment type="caution">
    <text evidence="9">The sequence shown here is derived from an EMBL/GenBank/DDBJ whole genome shotgun (WGS) entry which is preliminary data.</text>
</comment>
<keyword evidence="7" id="KW-0472">Membrane</keyword>
<comment type="similarity">
    <text evidence="3">Belongs to the sorting nexin family.</text>
</comment>
<evidence type="ECO:0000259" key="8">
    <source>
        <dbReference type="Pfam" id="PF19566"/>
    </source>
</evidence>
<keyword evidence="4" id="KW-0813">Transport</keyword>
<keyword evidence="6" id="KW-0653">Protein transport</keyword>
<evidence type="ECO:0000256" key="5">
    <source>
        <dbReference type="ARBA" id="ARBA00022490"/>
    </source>
</evidence>
<dbReference type="GO" id="GO:0032266">
    <property type="term" value="F:phosphatidylinositol-3-phosphate binding"/>
    <property type="evidence" value="ECO:0007669"/>
    <property type="project" value="TreeGrafter"/>
</dbReference>
<accession>A0A9P6UU42</accession>
<sequence length="480" mass="53495">MSAIEDSHETLTASFSASTFDSEVNGPWTAPGQGVSPDELSAVLSGVALPAIYSMAFDMAQPSGGKITVLAMNKIMGVSGLPPAMVEKIMNIVVAPTRSRVTKSEVSVALALVAMAQKNMDVSIENLTAHREASPPNPSADSTTGSSDPEAVRKEIHQWFINLDTIRLSFAPEREGMFLFKHTNYIVESKELALWRKNVVISTEDEFTSQLPIPSDLAKQVPLTLETQLSVIRKRLPASIEYYRSMAIIMDRMQKRTEAAAADYTRFGLALNALADCERQCYVEECHNCQQLSQGYTKIASHFGQASFALEEQGKAIQREMVEDLKRHRDLLVSVKELLQRHDRSREAGTIEALQKRISNNMTKLDTLKEAAMAAASAAGAANDTNSALDYGAHDMQIEKITNNLYTDRMELEVQKQRAVLLEYTLWIEITYFHKNQAMITTMYQNFVTEHCKTGRSLNDTWKSLSRVVHDMPMEVNGFK</sequence>
<evidence type="ECO:0000256" key="1">
    <source>
        <dbReference type="ARBA" id="ARBA00004170"/>
    </source>
</evidence>
<dbReference type="PANTHER" id="PTHR47554:SF1">
    <property type="entry name" value="SORTING NEXIN MVP1"/>
    <property type="match status" value="1"/>
</dbReference>
<evidence type="ECO:0000256" key="3">
    <source>
        <dbReference type="ARBA" id="ARBA00010883"/>
    </source>
</evidence>
<organism evidence="9 10">
    <name type="scientific">Dissophora globulifera</name>
    <dbReference type="NCBI Taxonomy" id="979702"/>
    <lineage>
        <taxon>Eukaryota</taxon>
        <taxon>Fungi</taxon>
        <taxon>Fungi incertae sedis</taxon>
        <taxon>Mucoromycota</taxon>
        <taxon>Mortierellomycotina</taxon>
        <taxon>Mortierellomycetes</taxon>
        <taxon>Mortierellales</taxon>
        <taxon>Mortierellaceae</taxon>
        <taxon>Dissophora</taxon>
    </lineage>
</organism>
<dbReference type="SUPFAM" id="SSF47473">
    <property type="entry name" value="EF-hand"/>
    <property type="match status" value="1"/>
</dbReference>
<evidence type="ECO:0000256" key="2">
    <source>
        <dbReference type="ARBA" id="ARBA00004496"/>
    </source>
</evidence>
<dbReference type="Proteomes" id="UP000738325">
    <property type="component" value="Unassembled WGS sequence"/>
</dbReference>
<reference evidence="9" key="1">
    <citation type="journal article" date="2020" name="Fungal Divers.">
        <title>Resolving the Mortierellaceae phylogeny through synthesis of multi-gene phylogenetics and phylogenomics.</title>
        <authorList>
            <person name="Vandepol N."/>
            <person name="Liber J."/>
            <person name="Desiro A."/>
            <person name="Na H."/>
            <person name="Kennedy M."/>
            <person name="Barry K."/>
            <person name="Grigoriev I.V."/>
            <person name="Miller A.N."/>
            <person name="O'Donnell K."/>
            <person name="Stajich J.E."/>
            <person name="Bonito G."/>
        </authorList>
    </citation>
    <scope>NUCLEOTIDE SEQUENCE</scope>
    <source>
        <strain evidence="9">REB-010B</strain>
    </source>
</reference>
<dbReference type="AlphaFoldDB" id="A0A9P6UU42"/>
<keyword evidence="10" id="KW-1185">Reference proteome</keyword>
<evidence type="ECO:0000313" key="9">
    <source>
        <dbReference type="EMBL" id="KAG0319775.1"/>
    </source>
</evidence>
<name>A0A9P6UU42_9FUNG</name>
<proteinExistence type="inferred from homology"/>
<dbReference type="GO" id="GO:0006623">
    <property type="term" value="P:protein targeting to vacuole"/>
    <property type="evidence" value="ECO:0007669"/>
    <property type="project" value="TreeGrafter"/>
</dbReference>
<dbReference type="InterPro" id="IPR045734">
    <property type="entry name" value="Snx8_BAR_dom"/>
</dbReference>
<gene>
    <name evidence="9" type="primary">MVP1_1</name>
    <name evidence="9" type="ORF">BGZ99_004930</name>
</gene>
<evidence type="ECO:0000256" key="7">
    <source>
        <dbReference type="ARBA" id="ARBA00023136"/>
    </source>
</evidence>
<evidence type="ECO:0000256" key="4">
    <source>
        <dbReference type="ARBA" id="ARBA00022448"/>
    </source>
</evidence>